<accession>A0A2M6WKM5</accession>
<evidence type="ECO:0000313" key="2">
    <source>
        <dbReference type="EMBL" id="PIT93329.1"/>
    </source>
</evidence>
<evidence type="ECO:0000259" key="1">
    <source>
        <dbReference type="Pfam" id="PF04321"/>
    </source>
</evidence>
<dbReference type="PANTHER" id="PTHR43242:SF1">
    <property type="entry name" value="NAD(P)-BINDING ROSSMANN-FOLD SUPERFAMILY PROTEIN"/>
    <property type="match status" value="1"/>
</dbReference>
<evidence type="ECO:0000313" key="3">
    <source>
        <dbReference type="Proteomes" id="UP000229112"/>
    </source>
</evidence>
<dbReference type="AlphaFoldDB" id="A0A2M6WKM5"/>
<feature type="domain" description="RmlD-like substrate binding" evidence="1">
    <location>
        <begin position="1"/>
        <end position="151"/>
    </location>
</feature>
<dbReference type="InterPro" id="IPR029903">
    <property type="entry name" value="RmlD-like-bd"/>
</dbReference>
<dbReference type="InterPro" id="IPR036291">
    <property type="entry name" value="NAD(P)-bd_dom_sf"/>
</dbReference>
<name>A0A2M6WKM5_9BACT</name>
<comment type="caution">
    <text evidence="2">The sequence shown here is derived from an EMBL/GenBank/DDBJ whole genome shotgun (WGS) entry which is preliminary data.</text>
</comment>
<dbReference type="Proteomes" id="UP000229112">
    <property type="component" value="Unassembled WGS sequence"/>
</dbReference>
<sequence length="261" mass="29564">MNLVVLGDKGMLGRAVSRFFSLDSKYDVKTIKAFWDGSPDFANELSKTSPDLIVNCIGKVPQANSSDDYSFVNVELPRFLETLNIPVVHPSTDCEFSGALPVGEFYTKSSLRDPVDAYGRSKAVICEEIESRFENTKVIRTSIVGHELSSNVSFLDWFLSQSTSVNGYTNHYWNGITTLEWARICERLISKWESYPQLNQVGTNKFQSKFDVLSIVKDVYEKDIIINPFEAEKTVNRCLASDFEVPSLNFQLSELKEFFAK</sequence>
<dbReference type="SUPFAM" id="SSF51735">
    <property type="entry name" value="NAD(P)-binding Rossmann-fold domains"/>
    <property type="match status" value="1"/>
</dbReference>
<reference evidence="3" key="1">
    <citation type="submission" date="2017-09" db="EMBL/GenBank/DDBJ databases">
        <title>Depth-based differentiation of microbial function through sediment-hosted aquifers and enrichment of novel symbionts in the deep terrestrial subsurface.</title>
        <authorList>
            <person name="Probst A.J."/>
            <person name="Ladd B."/>
            <person name="Jarett J.K."/>
            <person name="Geller-Mcgrath D.E."/>
            <person name="Sieber C.M.K."/>
            <person name="Emerson J.B."/>
            <person name="Anantharaman K."/>
            <person name="Thomas B.C."/>
            <person name="Malmstrom R."/>
            <person name="Stieglmeier M."/>
            <person name="Klingl A."/>
            <person name="Woyke T."/>
            <person name="Ryan C.M."/>
            <person name="Banfield J.F."/>
        </authorList>
    </citation>
    <scope>NUCLEOTIDE SEQUENCE [LARGE SCALE GENOMIC DNA]</scope>
</reference>
<gene>
    <name evidence="2" type="ORF">COU06_00425</name>
</gene>
<proteinExistence type="predicted"/>
<dbReference type="PANTHER" id="PTHR43242">
    <property type="entry name" value="NAD(P)-BINDING ROSSMANN-FOLD SUPERFAMILY PROTEIN"/>
    <property type="match status" value="1"/>
</dbReference>
<dbReference type="Gene3D" id="3.40.50.720">
    <property type="entry name" value="NAD(P)-binding Rossmann-like Domain"/>
    <property type="match status" value="1"/>
</dbReference>
<protein>
    <recommendedName>
        <fullName evidence="1">RmlD-like substrate binding domain-containing protein</fullName>
    </recommendedName>
</protein>
<dbReference type="EMBL" id="PFAY01000003">
    <property type="protein sequence ID" value="PIT93329.1"/>
    <property type="molecule type" value="Genomic_DNA"/>
</dbReference>
<dbReference type="Pfam" id="PF04321">
    <property type="entry name" value="RmlD_sub_bind"/>
    <property type="match status" value="1"/>
</dbReference>
<organism evidence="2 3">
    <name type="scientific">Candidatus Harrisonbacteria bacterium CG10_big_fil_rev_8_21_14_0_10_38_8</name>
    <dbReference type="NCBI Taxonomy" id="1974582"/>
    <lineage>
        <taxon>Bacteria</taxon>
        <taxon>Candidatus Harrisoniibacteriota</taxon>
    </lineage>
</organism>